<name>A0ABW2ZBH6_9SPHI</name>
<protein>
    <submittedName>
        <fullName evidence="1">Uncharacterized protein</fullName>
    </submittedName>
</protein>
<accession>A0ABW2ZBH6</accession>
<dbReference type="EMBL" id="JBHTIA010000002">
    <property type="protein sequence ID" value="MFD0763326.1"/>
    <property type="molecule type" value="Genomic_DNA"/>
</dbReference>
<gene>
    <name evidence="1" type="ORF">ACFQZI_00580</name>
</gene>
<proteinExistence type="predicted"/>
<evidence type="ECO:0000313" key="2">
    <source>
        <dbReference type="Proteomes" id="UP001597073"/>
    </source>
</evidence>
<organism evidence="1 2">
    <name type="scientific">Mucilaginibacter lutimaris</name>
    <dbReference type="NCBI Taxonomy" id="931629"/>
    <lineage>
        <taxon>Bacteria</taxon>
        <taxon>Pseudomonadati</taxon>
        <taxon>Bacteroidota</taxon>
        <taxon>Sphingobacteriia</taxon>
        <taxon>Sphingobacteriales</taxon>
        <taxon>Sphingobacteriaceae</taxon>
        <taxon>Mucilaginibacter</taxon>
    </lineage>
</organism>
<dbReference type="Proteomes" id="UP001597073">
    <property type="component" value="Unassembled WGS sequence"/>
</dbReference>
<evidence type="ECO:0000313" key="1">
    <source>
        <dbReference type="EMBL" id="MFD0763326.1"/>
    </source>
</evidence>
<comment type="caution">
    <text evidence="1">The sequence shown here is derived from an EMBL/GenBank/DDBJ whole genome shotgun (WGS) entry which is preliminary data.</text>
</comment>
<sequence length="222" mass="24317">MATVEPIKSIPAAEQQHMLLLFMPLKKQTPKETVTKALTSIQTEMKNLSDMRAATGVHFFMFYHLLDGQNPGLPVTSFQTMPGKDMLVVQSLYDADFAPYISSFVTNPVIAWGLNQIVDAMDEDDIVPASDPTSAVSIKENGGVAENPDAFNCLLMRYNFADPTIPASAKTPKGTNYKYVLGFTFPGMTVGKILQNYTDAPALWPFPPVDITYEASTPPTPC</sequence>
<dbReference type="RefSeq" id="WP_377137294.1">
    <property type="nucleotide sequence ID" value="NZ_JBHTIA010000002.1"/>
</dbReference>
<keyword evidence="2" id="KW-1185">Reference proteome</keyword>
<reference evidence="2" key="1">
    <citation type="journal article" date="2019" name="Int. J. Syst. Evol. Microbiol.">
        <title>The Global Catalogue of Microorganisms (GCM) 10K type strain sequencing project: providing services to taxonomists for standard genome sequencing and annotation.</title>
        <authorList>
            <consortium name="The Broad Institute Genomics Platform"/>
            <consortium name="The Broad Institute Genome Sequencing Center for Infectious Disease"/>
            <person name="Wu L."/>
            <person name="Ma J."/>
        </authorList>
    </citation>
    <scope>NUCLEOTIDE SEQUENCE [LARGE SCALE GENOMIC DNA]</scope>
    <source>
        <strain evidence="2">CCUG 60742</strain>
    </source>
</reference>